<keyword evidence="3" id="KW-0326">Glycosidase</keyword>
<feature type="signal peptide" evidence="5">
    <location>
        <begin position="1"/>
        <end position="22"/>
    </location>
</feature>
<organism evidence="7 8">
    <name type="scientific">Actinocorallia longicatena</name>
    <dbReference type="NCBI Taxonomy" id="111803"/>
    <lineage>
        <taxon>Bacteria</taxon>
        <taxon>Bacillati</taxon>
        <taxon>Actinomycetota</taxon>
        <taxon>Actinomycetes</taxon>
        <taxon>Streptosporangiales</taxon>
        <taxon>Thermomonosporaceae</taxon>
        <taxon>Actinocorallia</taxon>
    </lineage>
</organism>
<name>A0ABP6PX40_9ACTN</name>
<keyword evidence="5" id="KW-0732">Signal</keyword>
<evidence type="ECO:0000256" key="2">
    <source>
        <dbReference type="ARBA" id="ARBA00006865"/>
    </source>
</evidence>
<dbReference type="InterPro" id="IPR000757">
    <property type="entry name" value="Beta-glucanase-like"/>
</dbReference>
<dbReference type="Gene3D" id="2.60.120.180">
    <property type="match status" value="1"/>
</dbReference>
<protein>
    <recommendedName>
        <fullName evidence="6">GH16 domain-containing protein</fullName>
    </recommendedName>
</protein>
<comment type="caution">
    <text evidence="7">The sequence shown here is derived from an EMBL/GenBank/DDBJ whole genome shotgun (WGS) entry which is preliminary data.</text>
</comment>
<keyword evidence="8" id="KW-1185">Reference proteome</keyword>
<feature type="region of interest" description="Disordered" evidence="4">
    <location>
        <begin position="73"/>
        <end position="92"/>
    </location>
</feature>
<sequence length="728" mass="77111">MRSGLVSCVVIATMLAPVRAGAAPGELCGQYDTRDVENGYVVQANRWNSTGELCVTTPGGPAFTVSKSTLTNGNKADAARGPGGYPNIGTRPDDPRLPLRIADLGEASTSWSTNSPDTGMYNASYDLWFHPDKNACGGVITDNRSLEVMVWLKSPGLDLPAEWKSGDDVTIGGNLYDVYHFTGPTGQFALIYHLSTPASSVTDLKLAPIAVDAAERSPLDTTGVLCRVQAGFEIHENAPEGLATTAFSFDPKGTTTPSLLPKLAEPSWSEEFDGADGSAPDKKLWTAGTGDHGTLQYFTAGNAEIVKRGTGGYLALTARKNTDAAYECAHRPGGLGAGTCAYTSAQLSMTKDRAVTYGRIEARIKLPGGTGVLPAFYLLGTGGRWPDDGEIDVVQSLGDAGCLLCSTLHGPGDYASAGKVSSGLTNDQVSEDFHVYGVERSPEQVQFSIDGRPTLTVRKDQVPAKSWVFDKPMYPLLSMLVGGPAARDPLPTTKFPQTMLVDYVRAYAAQAQEAPEPGATPTTPQDQDKPAPGQQPQGQTVFTDGFGDGDGSGWQVTSGQFVRRGGVGWTNSPIFRANTVRHDFTDVSVSVRLRHLGNTGGGAATDGIHIWLRHVDQFKLYVVSVNRRDNRIVIKKKLPGGPDPANGGTYYELGSVGYQVPANQWQSFTATSKTVGGAVQISVTQGGKVLLTVSDKGEGGPPILEPGAVGLRSDNTTFEADDFQVRPA</sequence>
<accession>A0ABP6PX40</accession>
<evidence type="ECO:0000256" key="1">
    <source>
        <dbReference type="ARBA" id="ARBA00005519"/>
    </source>
</evidence>
<dbReference type="Pfam" id="PF00722">
    <property type="entry name" value="Glyco_hydro_16"/>
    <property type="match status" value="1"/>
</dbReference>
<dbReference type="PANTHER" id="PTHR10963:SF55">
    <property type="entry name" value="GLYCOSIDE HYDROLASE FAMILY 16 PROTEIN"/>
    <property type="match status" value="1"/>
</dbReference>
<evidence type="ECO:0000259" key="6">
    <source>
        <dbReference type="PROSITE" id="PS51762"/>
    </source>
</evidence>
<feature type="domain" description="GH16" evidence="6">
    <location>
        <begin position="249"/>
        <end position="512"/>
    </location>
</feature>
<comment type="similarity">
    <text evidence="1 3">Belongs to the glycosyl hydrolase 12 (cellulase H) family.</text>
</comment>
<dbReference type="InterPro" id="IPR050546">
    <property type="entry name" value="Glycosyl_Hydrlase_16"/>
</dbReference>
<dbReference type="InterPro" id="IPR013320">
    <property type="entry name" value="ConA-like_dom_sf"/>
</dbReference>
<keyword evidence="3" id="KW-0624">Polysaccharide degradation</keyword>
<dbReference type="Pfam" id="PF01670">
    <property type="entry name" value="Glyco_hydro_12"/>
    <property type="match status" value="1"/>
</dbReference>
<feature type="region of interest" description="Disordered" evidence="4">
    <location>
        <begin position="704"/>
        <end position="728"/>
    </location>
</feature>
<keyword evidence="3" id="KW-0378">Hydrolase</keyword>
<dbReference type="InterPro" id="IPR002594">
    <property type="entry name" value="GH12"/>
</dbReference>
<dbReference type="InterPro" id="IPR013319">
    <property type="entry name" value="GH11/12"/>
</dbReference>
<dbReference type="Gene3D" id="2.60.120.200">
    <property type="match status" value="1"/>
</dbReference>
<dbReference type="Gene3D" id="2.60.120.560">
    <property type="entry name" value="Exo-inulinase, domain 1"/>
    <property type="match status" value="1"/>
</dbReference>
<feature type="compositionally biased region" description="Low complexity" evidence="4">
    <location>
        <begin position="510"/>
        <end position="525"/>
    </location>
</feature>
<evidence type="ECO:0000256" key="4">
    <source>
        <dbReference type="SAM" id="MobiDB-lite"/>
    </source>
</evidence>
<comment type="similarity">
    <text evidence="2">Belongs to the glycosyl hydrolase 16 family.</text>
</comment>
<dbReference type="PANTHER" id="PTHR10963">
    <property type="entry name" value="GLYCOSYL HYDROLASE-RELATED"/>
    <property type="match status" value="1"/>
</dbReference>
<dbReference type="SUPFAM" id="SSF49899">
    <property type="entry name" value="Concanavalin A-like lectins/glucanases"/>
    <property type="match status" value="2"/>
</dbReference>
<evidence type="ECO:0000313" key="7">
    <source>
        <dbReference type="EMBL" id="GAA3193154.1"/>
    </source>
</evidence>
<evidence type="ECO:0000256" key="5">
    <source>
        <dbReference type="SAM" id="SignalP"/>
    </source>
</evidence>
<evidence type="ECO:0000256" key="3">
    <source>
        <dbReference type="RuleBase" id="RU361163"/>
    </source>
</evidence>
<feature type="chain" id="PRO_5046847060" description="GH16 domain-containing protein" evidence="5">
    <location>
        <begin position="23"/>
        <end position="728"/>
    </location>
</feature>
<keyword evidence="3" id="KW-0119">Carbohydrate metabolism</keyword>
<feature type="region of interest" description="Disordered" evidence="4">
    <location>
        <begin position="510"/>
        <end position="555"/>
    </location>
</feature>
<dbReference type="Proteomes" id="UP001501237">
    <property type="component" value="Unassembled WGS sequence"/>
</dbReference>
<proteinExistence type="inferred from homology"/>
<dbReference type="EMBL" id="BAAAUV010000001">
    <property type="protein sequence ID" value="GAA3193154.1"/>
    <property type="molecule type" value="Genomic_DNA"/>
</dbReference>
<dbReference type="CDD" id="cd08023">
    <property type="entry name" value="GH16_laminarinase_like"/>
    <property type="match status" value="1"/>
</dbReference>
<reference evidence="8" key="1">
    <citation type="journal article" date="2019" name="Int. J. Syst. Evol. Microbiol.">
        <title>The Global Catalogue of Microorganisms (GCM) 10K type strain sequencing project: providing services to taxonomists for standard genome sequencing and annotation.</title>
        <authorList>
            <consortium name="The Broad Institute Genomics Platform"/>
            <consortium name="The Broad Institute Genome Sequencing Center for Infectious Disease"/>
            <person name="Wu L."/>
            <person name="Ma J."/>
        </authorList>
    </citation>
    <scope>NUCLEOTIDE SEQUENCE [LARGE SCALE GENOMIC DNA]</scope>
    <source>
        <strain evidence="8">JCM 9377</strain>
    </source>
</reference>
<dbReference type="PROSITE" id="PS51762">
    <property type="entry name" value="GH16_2"/>
    <property type="match status" value="1"/>
</dbReference>
<gene>
    <name evidence="7" type="ORF">GCM10010468_02310</name>
</gene>
<evidence type="ECO:0000313" key="8">
    <source>
        <dbReference type="Proteomes" id="UP001501237"/>
    </source>
</evidence>